<evidence type="ECO:0000256" key="2">
    <source>
        <dbReference type="ARBA" id="ARBA00022481"/>
    </source>
</evidence>
<keyword evidence="5 6" id="KW-0472">Membrane</keyword>
<dbReference type="RefSeq" id="WP_206558848.1">
    <property type="nucleotide sequence ID" value="NZ_JAFKCZ010000001.1"/>
</dbReference>
<evidence type="ECO:0000256" key="5">
    <source>
        <dbReference type="ARBA" id="ARBA00023136"/>
    </source>
</evidence>
<sequence length="242" mass="26383">MFSRHGPPVGSNSFDHLHDQGRINPALHGQCLPPPAFVGSTAGPSFSGHSFDRAPHSKARGFSLLELLVALFVIVLVTSLATLNLGSGGADLELESRLRGLADTGSFAADEAQMTGRDYGLLLQRVDVGGEVVYRYGWRERRQEGWRAPASGREVFAERDLPSRVELDLQLEGRVDSEVPVLDDPATATPQVIYYASGEVTPGAIDVRLRADGRLLWRLEWDLLGRGELLPRGERGIDDDDA</sequence>
<dbReference type="Proteomes" id="UP000664303">
    <property type="component" value="Unassembled WGS sequence"/>
</dbReference>
<comment type="subcellular location">
    <subcellularLocation>
        <location evidence="1">Membrane</location>
        <topology evidence="1">Single-pass membrane protein</topology>
    </subcellularLocation>
</comment>
<dbReference type="PROSITE" id="PS00409">
    <property type="entry name" value="PROKAR_NTER_METHYL"/>
    <property type="match status" value="1"/>
</dbReference>
<dbReference type="AlphaFoldDB" id="A0A939DCK8"/>
<dbReference type="Gene3D" id="3.55.40.10">
    <property type="entry name" value="minor pseudopilin epsh domain"/>
    <property type="match status" value="1"/>
</dbReference>
<protein>
    <submittedName>
        <fullName evidence="7">GspH/FimT family pseudopilin</fullName>
    </submittedName>
</protein>
<accession>A0A939DCK8</accession>
<dbReference type="NCBIfam" id="TIGR02532">
    <property type="entry name" value="IV_pilin_GFxxxE"/>
    <property type="match status" value="1"/>
</dbReference>
<keyword evidence="2" id="KW-0488">Methylation</keyword>
<keyword evidence="4 6" id="KW-1133">Transmembrane helix</keyword>
<keyword evidence="8" id="KW-1185">Reference proteome</keyword>
<gene>
    <name evidence="7" type="ORF">JYP50_02440</name>
</gene>
<organism evidence="7 8">
    <name type="scientific">Parahaliea mediterranea</name>
    <dbReference type="NCBI Taxonomy" id="651086"/>
    <lineage>
        <taxon>Bacteria</taxon>
        <taxon>Pseudomonadati</taxon>
        <taxon>Pseudomonadota</taxon>
        <taxon>Gammaproteobacteria</taxon>
        <taxon>Cellvibrionales</taxon>
        <taxon>Halieaceae</taxon>
        <taxon>Parahaliea</taxon>
    </lineage>
</organism>
<reference evidence="7" key="1">
    <citation type="submission" date="2021-02" db="EMBL/GenBank/DDBJ databases">
        <title>PHA producing bacteria isolated from coastal sediment in Guangdong, Shenzhen.</title>
        <authorList>
            <person name="Zheng W."/>
            <person name="Yu S."/>
            <person name="Huang Y."/>
        </authorList>
    </citation>
    <scope>NUCLEOTIDE SEQUENCE</scope>
    <source>
        <strain evidence="7">TN14-10</strain>
    </source>
</reference>
<evidence type="ECO:0000313" key="8">
    <source>
        <dbReference type="Proteomes" id="UP000664303"/>
    </source>
</evidence>
<dbReference type="GO" id="GO:0015627">
    <property type="term" value="C:type II protein secretion system complex"/>
    <property type="evidence" value="ECO:0007669"/>
    <property type="project" value="InterPro"/>
</dbReference>
<evidence type="ECO:0000256" key="1">
    <source>
        <dbReference type="ARBA" id="ARBA00004167"/>
    </source>
</evidence>
<dbReference type="InterPro" id="IPR002416">
    <property type="entry name" value="T2SS_protein-GspH"/>
</dbReference>
<dbReference type="GO" id="GO:0016020">
    <property type="term" value="C:membrane"/>
    <property type="evidence" value="ECO:0007669"/>
    <property type="project" value="UniProtKB-SubCell"/>
</dbReference>
<evidence type="ECO:0000256" key="4">
    <source>
        <dbReference type="ARBA" id="ARBA00022989"/>
    </source>
</evidence>
<keyword evidence="3 6" id="KW-0812">Transmembrane</keyword>
<name>A0A939DCK8_9GAMM</name>
<dbReference type="Pfam" id="PF07963">
    <property type="entry name" value="N_methyl"/>
    <property type="match status" value="1"/>
</dbReference>
<dbReference type="PRINTS" id="PR00885">
    <property type="entry name" value="BCTERIALGSPH"/>
</dbReference>
<dbReference type="InterPro" id="IPR012902">
    <property type="entry name" value="N_methyl_site"/>
</dbReference>
<dbReference type="GO" id="GO:0015628">
    <property type="term" value="P:protein secretion by the type II secretion system"/>
    <property type="evidence" value="ECO:0007669"/>
    <property type="project" value="InterPro"/>
</dbReference>
<evidence type="ECO:0000256" key="6">
    <source>
        <dbReference type="SAM" id="Phobius"/>
    </source>
</evidence>
<dbReference type="EMBL" id="JAFKCZ010000001">
    <property type="protein sequence ID" value="MBN7795431.1"/>
    <property type="molecule type" value="Genomic_DNA"/>
</dbReference>
<proteinExistence type="predicted"/>
<feature type="transmembrane region" description="Helical" evidence="6">
    <location>
        <begin position="62"/>
        <end position="83"/>
    </location>
</feature>
<comment type="caution">
    <text evidence="7">The sequence shown here is derived from an EMBL/GenBank/DDBJ whole genome shotgun (WGS) entry which is preliminary data.</text>
</comment>
<evidence type="ECO:0000313" key="7">
    <source>
        <dbReference type="EMBL" id="MBN7795431.1"/>
    </source>
</evidence>
<evidence type="ECO:0000256" key="3">
    <source>
        <dbReference type="ARBA" id="ARBA00022692"/>
    </source>
</evidence>